<evidence type="ECO:0000313" key="1">
    <source>
        <dbReference type="EMBL" id="AWB35398.1"/>
    </source>
</evidence>
<proteinExistence type="predicted"/>
<reference evidence="1 2" key="1">
    <citation type="submission" date="2018-04" db="EMBL/GenBank/DDBJ databases">
        <title>Bordetella sp. HZ20 isolated from seawater.</title>
        <authorList>
            <person name="Sun C."/>
        </authorList>
    </citation>
    <scope>NUCLEOTIDE SEQUENCE [LARGE SCALE GENOMIC DNA]</scope>
    <source>
        <strain evidence="1 2">HZ20</strain>
    </source>
</reference>
<dbReference type="EMBL" id="CP028901">
    <property type="protein sequence ID" value="AWB35398.1"/>
    <property type="molecule type" value="Genomic_DNA"/>
</dbReference>
<evidence type="ECO:0000313" key="2">
    <source>
        <dbReference type="Proteomes" id="UP000244571"/>
    </source>
</evidence>
<dbReference type="AlphaFoldDB" id="A0A2R4XNQ4"/>
<organism evidence="1 2">
    <name type="scientific">Orrella marina</name>
    <dbReference type="NCBI Taxonomy" id="2163011"/>
    <lineage>
        <taxon>Bacteria</taxon>
        <taxon>Pseudomonadati</taxon>
        <taxon>Pseudomonadota</taxon>
        <taxon>Betaproteobacteria</taxon>
        <taxon>Burkholderiales</taxon>
        <taxon>Alcaligenaceae</taxon>
        <taxon>Orrella</taxon>
    </lineage>
</organism>
<dbReference type="KEGG" id="boz:DBV39_18470"/>
<sequence length="63" mass="6685">MISGGPARLQAVTLVRKAPSTSRQGTRTDQCESKKTAWCNPGGLTGPSDRMVAQAVVMAQILR</sequence>
<gene>
    <name evidence="1" type="ORF">DBV39_18470</name>
</gene>
<dbReference type="Proteomes" id="UP000244571">
    <property type="component" value="Chromosome"/>
</dbReference>
<name>A0A2R4XNQ4_9BURK</name>
<keyword evidence="2" id="KW-1185">Reference proteome</keyword>
<accession>A0A2R4XNQ4</accession>
<protein>
    <submittedName>
        <fullName evidence="1">Uncharacterized protein</fullName>
    </submittedName>
</protein>